<evidence type="ECO:0000256" key="1">
    <source>
        <dbReference type="ARBA" id="ARBA00001947"/>
    </source>
</evidence>
<keyword evidence="8" id="KW-0378">Hydrolase</keyword>
<keyword evidence="11" id="KW-0482">Metalloprotease</keyword>
<dbReference type="CDD" id="cd06158">
    <property type="entry name" value="S2P-M50_like_1"/>
    <property type="match status" value="1"/>
</dbReference>
<dbReference type="GO" id="GO:0046872">
    <property type="term" value="F:metal ion binding"/>
    <property type="evidence" value="ECO:0007669"/>
    <property type="project" value="UniProtKB-KW"/>
</dbReference>
<keyword evidence="4" id="KW-1003">Cell membrane</keyword>
<keyword evidence="7" id="KW-0479">Metal-binding</keyword>
<feature type="transmembrane region" description="Helical" evidence="13">
    <location>
        <begin position="60"/>
        <end position="80"/>
    </location>
</feature>
<evidence type="ECO:0000256" key="10">
    <source>
        <dbReference type="ARBA" id="ARBA00022989"/>
    </source>
</evidence>
<keyword evidence="9" id="KW-0862">Zinc</keyword>
<dbReference type="EMBL" id="LWQU01000153">
    <property type="protein sequence ID" value="OAN48846.1"/>
    <property type="molecule type" value="Genomic_DNA"/>
</dbReference>
<feature type="domain" description="Peptidase M50" evidence="14">
    <location>
        <begin position="135"/>
        <end position="191"/>
    </location>
</feature>
<dbReference type="Pfam" id="PF02163">
    <property type="entry name" value="Peptidase_M50"/>
    <property type="match status" value="1"/>
</dbReference>
<dbReference type="Proteomes" id="UP000078543">
    <property type="component" value="Unassembled WGS sequence"/>
</dbReference>
<keyword evidence="16" id="KW-1185">Reference proteome</keyword>
<evidence type="ECO:0000256" key="12">
    <source>
        <dbReference type="ARBA" id="ARBA00023136"/>
    </source>
</evidence>
<comment type="subcellular location">
    <subcellularLocation>
        <location evidence="2">Cell membrane</location>
        <topology evidence="2">Multi-pass membrane protein</topology>
    </subcellularLocation>
</comment>
<evidence type="ECO:0000256" key="2">
    <source>
        <dbReference type="ARBA" id="ARBA00004651"/>
    </source>
</evidence>
<name>A0A178MJJ5_9PROT</name>
<dbReference type="STRING" id="1437059.A6A05_14260"/>
<accession>A0A178MJJ5</accession>
<evidence type="ECO:0000256" key="6">
    <source>
        <dbReference type="ARBA" id="ARBA00022692"/>
    </source>
</evidence>
<comment type="caution">
    <text evidence="15">The sequence shown here is derived from an EMBL/GenBank/DDBJ whole genome shotgun (WGS) entry which is preliminary data.</text>
</comment>
<evidence type="ECO:0000256" key="7">
    <source>
        <dbReference type="ARBA" id="ARBA00022723"/>
    </source>
</evidence>
<comment type="similarity">
    <text evidence="3">Belongs to the peptidase M50B family.</text>
</comment>
<evidence type="ECO:0000256" key="11">
    <source>
        <dbReference type="ARBA" id="ARBA00023049"/>
    </source>
</evidence>
<feature type="transmembrane region" description="Helical" evidence="13">
    <location>
        <begin position="138"/>
        <end position="158"/>
    </location>
</feature>
<dbReference type="InterPro" id="IPR044537">
    <property type="entry name" value="Rip2-like"/>
</dbReference>
<evidence type="ECO:0000256" key="3">
    <source>
        <dbReference type="ARBA" id="ARBA00007931"/>
    </source>
</evidence>
<keyword evidence="5" id="KW-0645">Protease</keyword>
<gene>
    <name evidence="15" type="ORF">A6A05_14260</name>
</gene>
<dbReference type="GO" id="GO:0005886">
    <property type="term" value="C:plasma membrane"/>
    <property type="evidence" value="ECO:0007669"/>
    <property type="project" value="UniProtKB-SubCell"/>
</dbReference>
<dbReference type="AlphaFoldDB" id="A0A178MJJ5"/>
<dbReference type="InterPro" id="IPR052348">
    <property type="entry name" value="Metallopeptidase_M50B"/>
</dbReference>
<proteinExistence type="inferred from homology"/>
<feature type="transmembrane region" description="Helical" evidence="13">
    <location>
        <begin position="92"/>
        <end position="118"/>
    </location>
</feature>
<evidence type="ECO:0000256" key="8">
    <source>
        <dbReference type="ARBA" id="ARBA00022801"/>
    </source>
</evidence>
<keyword evidence="6 13" id="KW-0812">Transmembrane</keyword>
<evidence type="ECO:0000259" key="14">
    <source>
        <dbReference type="Pfam" id="PF02163"/>
    </source>
</evidence>
<evidence type="ECO:0000256" key="4">
    <source>
        <dbReference type="ARBA" id="ARBA00022475"/>
    </source>
</evidence>
<evidence type="ECO:0000313" key="16">
    <source>
        <dbReference type="Proteomes" id="UP000078543"/>
    </source>
</evidence>
<dbReference type="PANTHER" id="PTHR35864">
    <property type="entry name" value="ZINC METALLOPROTEASE MJ0611-RELATED"/>
    <property type="match status" value="1"/>
</dbReference>
<protein>
    <submittedName>
        <fullName evidence="15">Peptidase M50</fullName>
    </submittedName>
</protein>
<evidence type="ECO:0000256" key="13">
    <source>
        <dbReference type="SAM" id="Phobius"/>
    </source>
</evidence>
<evidence type="ECO:0000256" key="5">
    <source>
        <dbReference type="ARBA" id="ARBA00022670"/>
    </source>
</evidence>
<dbReference type="InterPro" id="IPR008915">
    <property type="entry name" value="Peptidase_M50"/>
</dbReference>
<keyword evidence="12 13" id="KW-0472">Membrane</keyword>
<reference evidence="15 16" key="1">
    <citation type="submission" date="2016-04" db="EMBL/GenBank/DDBJ databases">
        <title>Draft genome sequence of freshwater magnetotactic bacteria Magnetospirillum marisnigri SP-1 and Magnetospirillum moscoviense BB-1.</title>
        <authorList>
            <person name="Koziaeva V."/>
            <person name="Dziuba M.V."/>
            <person name="Ivanov T.M."/>
            <person name="Kuznetsov B."/>
            <person name="Grouzdev D.S."/>
        </authorList>
    </citation>
    <scope>NUCLEOTIDE SEQUENCE [LARGE SCALE GENOMIC DNA]</scope>
    <source>
        <strain evidence="15 16">BB-1</strain>
    </source>
</reference>
<dbReference type="GO" id="GO:0006508">
    <property type="term" value="P:proteolysis"/>
    <property type="evidence" value="ECO:0007669"/>
    <property type="project" value="UniProtKB-KW"/>
</dbReference>
<evidence type="ECO:0000313" key="15">
    <source>
        <dbReference type="EMBL" id="OAN48846.1"/>
    </source>
</evidence>
<sequence length="225" mass="23776">MSGAGLVQQIAVSALPLIFAITFHEAAHGYAALALGDDTAKRAGRLSLNPIRHIDPVGSIVVPGLLMLAGGFLFGWAKPVPVDFRRLRNPRFGMVLVAAAGPAANMVMAILAILAIRLVGDLPESGIDWARLNLANAIYLNLLLAVFNMIPIPPLDGGRVAVGLLPRSLGYPLARLEQYGMLIVVGLLMVLPPVSTLLGARIDLFDLVINPAITALLELLVIVFG</sequence>
<keyword evidence="10 13" id="KW-1133">Transmembrane helix</keyword>
<feature type="transmembrane region" description="Helical" evidence="13">
    <location>
        <begin position="179"/>
        <end position="198"/>
    </location>
</feature>
<feature type="transmembrane region" description="Helical" evidence="13">
    <location>
        <begin position="204"/>
        <end position="224"/>
    </location>
</feature>
<organism evidence="15 16">
    <name type="scientific">Magnetospirillum moscoviense</name>
    <dbReference type="NCBI Taxonomy" id="1437059"/>
    <lineage>
        <taxon>Bacteria</taxon>
        <taxon>Pseudomonadati</taxon>
        <taxon>Pseudomonadota</taxon>
        <taxon>Alphaproteobacteria</taxon>
        <taxon>Rhodospirillales</taxon>
        <taxon>Rhodospirillaceae</taxon>
        <taxon>Magnetospirillum</taxon>
    </lineage>
</organism>
<dbReference type="PANTHER" id="PTHR35864:SF1">
    <property type="entry name" value="ZINC METALLOPROTEASE YWHC-RELATED"/>
    <property type="match status" value="1"/>
</dbReference>
<dbReference type="GO" id="GO:0008237">
    <property type="term" value="F:metallopeptidase activity"/>
    <property type="evidence" value="ECO:0007669"/>
    <property type="project" value="UniProtKB-KW"/>
</dbReference>
<comment type="cofactor">
    <cofactor evidence="1">
        <name>Zn(2+)</name>
        <dbReference type="ChEBI" id="CHEBI:29105"/>
    </cofactor>
</comment>
<evidence type="ECO:0000256" key="9">
    <source>
        <dbReference type="ARBA" id="ARBA00022833"/>
    </source>
</evidence>